<protein>
    <submittedName>
        <fullName evidence="2">GNAT family N-acetyltransferase</fullName>
        <ecNumber evidence="2">2.3.1.-</ecNumber>
    </submittedName>
</protein>
<dbReference type="InterPro" id="IPR000182">
    <property type="entry name" value="GNAT_dom"/>
</dbReference>
<dbReference type="GO" id="GO:0016746">
    <property type="term" value="F:acyltransferase activity"/>
    <property type="evidence" value="ECO:0007669"/>
    <property type="project" value="UniProtKB-KW"/>
</dbReference>
<sequence length="165" mass="18505">MIELRPANLTDGRDIYNMIVEIGSGENGYVNSGFDIDYAEFPRFLREKIEMAAGLNLPSSHVPQTTYWLVIDSKPVGIGKLRHYLNENLKKSGGHVGYTIRPSERGKGYGTIILRELIREAKQMNIKDVLLTCDETNLPSRKVIEAIAGQLQSIQSGKCFYLITT</sequence>
<evidence type="ECO:0000313" key="3">
    <source>
        <dbReference type="Proteomes" id="UP001469365"/>
    </source>
</evidence>
<dbReference type="CDD" id="cd04301">
    <property type="entry name" value="NAT_SF"/>
    <property type="match status" value="1"/>
</dbReference>
<evidence type="ECO:0000313" key="2">
    <source>
        <dbReference type="EMBL" id="MEK8131535.1"/>
    </source>
</evidence>
<organism evidence="2 3">
    <name type="scientific">Paenibacillus filicis</name>
    <dbReference type="NCBI Taxonomy" id="669464"/>
    <lineage>
        <taxon>Bacteria</taxon>
        <taxon>Bacillati</taxon>
        <taxon>Bacillota</taxon>
        <taxon>Bacilli</taxon>
        <taxon>Bacillales</taxon>
        <taxon>Paenibacillaceae</taxon>
        <taxon>Paenibacillus</taxon>
    </lineage>
</organism>
<keyword evidence="2" id="KW-0012">Acyltransferase</keyword>
<dbReference type="PANTHER" id="PTHR39173:SF1">
    <property type="entry name" value="ACETYLTRANSFERASE"/>
    <property type="match status" value="1"/>
</dbReference>
<dbReference type="PANTHER" id="PTHR39173">
    <property type="entry name" value="ACETYLTRANSFERASE"/>
    <property type="match status" value="1"/>
</dbReference>
<dbReference type="PROSITE" id="PS51186">
    <property type="entry name" value="GNAT"/>
    <property type="match status" value="1"/>
</dbReference>
<evidence type="ECO:0000259" key="1">
    <source>
        <dbReference type="PROSITE" id="PS51186"/>
    </source>
</evidence>
<keyword evidence="2" id="KW-0808">Transferase</keyword>
<proteinExistence type="predicted"/>
<dbReference type="RefSeq" id="WP_341418670.1">
    <property type="nucleotide sequence ID" value="NZ_JBBPCC010000022.1"/>
</dbReference>
<reference evidence="2 3" key="1">
    <citation type="submission" date="2024-04" db="EMBL/GenBank/DDBJ databases">
        <title>draft genome sequnece of Paenibacillus filicis.</title>
        <authorList>
            <person name="Kim D.-U."/>
        </authorList>
    </citation>
    <scope>NUCLEOTIDE SEQUENCE [LARGE SCALE GENOMIC DNA]</scope>
    <source>
        <strain evidence="2 3">KACC14197</strain>
    </source>
</reference>
<dbReference type="Proteomes" id="UP001469365">
    <property type="component" value="Unassembled WGS sequence"/>
</dbReference>
<dbReference type="Gene3D" id="3.40.630.30">
    <property type="match status" value="1"/>
</dbReference>
<dbReference type="InterPro" id="IPR016181">
    <property type="entry name" value="Acyl_CoA_acyltransferase"/>
</dbReference>
<dbReference type="EMBL" id="JBBPCC010000022">
    <property type="protein sequence ID" value="MEK8131535.1"/>
    <property type="molecule type" value="Genomic_DNA"/>
</dbReference>
<feature type="domain" description="N-acetyltransferase" evidence="1">
    <location>
        <begin position="2"/>
        <end position="165"/>
    </location>
</feature>
<dbReference type="Pfam" id="PF13302">
    <property type="entry name" value="Acetyltransf_3"/>
    <property type="match status" value="1"/>
</dbReference>
<dbReference type="SUPFAM" id="SSF55729">
    <property type="entry name" value="Acyl-CoA N-acyltransferases (Nat)"/>
    <property type="match status" value="1"/>
</dbReference>
<gene>
    <name evidence="2" type="ORF">WMW72_26860</name>
</gene>
<comment type="caution">
    <text evidence="2">The sequence shown here is derived from an EMBL/GenBank/DDBJ whole genome shotgun (WGS) entry which is preliminary data.</text>
</comment>
<name>A0ABU9DTY5_9BACL</name>
<keyword evidence="3" id="KW-1185">Reference proteome</keyword>
<dbReference type="EC" id="2.3.1.-" evidence="2"/>
<accession>A0ABU9DTY5</accession>